<organism evidence="1 2">
    <name type="scientific">Candidatus Jettenia caeni</name>
    <dbReference type="NCBI Taxonomy" id="247490"/>
    <lineage>
        <taxon>Bacteria</taxon>
        <taxon>Pseudomonadati</taxon>
        <taxon>Planctomycetota</taxon>
        <taxon>Candidatus Brocadiia</taxon>
        <taxon>Candidatus Brocadiales</taxon>
        <taxon>Candidatus Brocadiaceae</taxon>
        <taxon>Candidatus Jettenia</taxon>
    </lineage>
</organism>
<dbReference type="STRING" id="247490.KSU1_B0231"/>
<evidence type="ECO:0000313" key="1">
    <source>
        <dbReference type="EMBL" id="GAB61088.1"/>
    </source>
</evidence>
<evidence type="ECO:0000313" key="2">
    <source>
        <dbReference type="Proteomes" id="UP000002985"/>
    </source>
</evidence>
<gene>
    <name evidence="1" type="ORF">KSU1_B0231</name>
</gene>
<protein>
    <recommendedName>
        <fullName evidence="3">Transposase</fullName>
    </recommendedName>
</protein>
<dbReference type="AlphaFoldDB" id="I3IH93"/>
<proteinExistence type="predicted"/>
<dbReference type="EMBL" id="BAFH01000002">
    <property type="protein sequence ID" value="GAB61088.1"/>
    <property type="molecule type" value="Genomic_DNA"/>
</dbReference>
<evidence type="ECO:0008006" key="3">
    <source>
        <dbReference type="Google" id="ProtNLM"/>
    </source>
</evidence>
<keyword evidence="2" id="KW-1185">Reference proteome</keyword>
<dbReference type="Proteomes" id="UP000002985">
    <property type="component" value="Unassembled WGS sequence"/>
</dbReference>
<dbReference type="OrthoDB" id="9814067at2"/>
<name>I3IH93_9BACT</name>
<reference evidence="1 2" key="1">
    <citation type="journal article" date="2012" name="FEBS Lett.">
        <title>Anammox organism KSU-1 expresses a NirK-type copper-containing nitrite reductase instead of a NirS-type with cytochrome cd1.</title>
        <authorList>
            <person name="Hira D."/>
            <person name="Toh H."/>
            <person name="Migita C.T."/>
            <person name="Okubo H."/>
            <person name="Nishiyama T."/>
            <person name="Hattori M."/>
            <person name="Furukawa K."/>
            <person name="Fujii T."/>
        </authorList>
    </citation>
    <scope>NUCLEOTIDE SEQUENCE [LARGE SCALE GENOMIC DNA]</scope>
</reference>
<accession>I3IH93</accession>
<comment type="caution">
    <text evidence="1">The sequence shown here is derived from an EMBL/GenBank/DDBJ whole genome shotgun (WGS) entry which is preliminary data.</text>
</comment>
<sequence>MSRIARVVVPEVPHHITQRGNRRSQILEVFGKWDDFLSRDLSDEEAKKFRCHERTGRPLGADNFIAWLENVLGRMLHKQKSAISFGVAGAACRGR</sequence>